<accession>A0ABP9Q9R7</accession>
<dbReference type="EMBL" id="BAABJP010000015">
    <property type="protein sequence ID" value="GAA5156645.1"/>
    <property type="molecule type" value="Genomic_DNA"/>
</dbReference>
<dbReference type="RefSeq" id="WP_185059660.1">
    <property type="nucleotide sequence ID" value="NZ_BAABJP010000015.1"/>
</dbReference>
<feature type="compositionally biased region" description="Basic and acidic residues" evidence="1">
    <location>
        <begin position="239"/>
        <end position="250"/>
    </location>
</feature>
<protein>
    <submittedName>
        <fullName evidence="3">SGNH/GDSL hydrolase family protein</fullName>
    </submittedName>
</protein>
<sequence>MTPYHRYVAIGDSQTEGVGDGDDRVGLRGWADRLAERLAAANPGLEYANLAVRGRLAGQVHAEQLEPALRLRPDLATVVAGLNDLLRPGFEAGEVIGHLEAMFAELTGAGAQVVTICYPDIVKVAPMARPLRGRVFDFNARIRAAAARHGVLAVETDGVPFSTDPRSWSPDRLHLSPLGHRLAAAAVAHALGLPDVDPAWREPLPALPPPAPWQTAATELRWTGSFLGPWVYRRIRGRSSGDGRTAKRPELAPVTLRRAD</sequence>
<name>A0ABP9Q9R7_9PSEU</name>
<feature type="domain" description="SGNH hydrolase-type esterase" evidence="2">
    <location>
        <begin position="9"/>
        <end position="182"/>
    </location>
</feature>
<dbReference type="Proteomes" id="UP001428817">
    <property type="component" value="Unassembled WGS sequence"/>
</dbReference>
<dbReference type="PANTHER" id="PTHR43784">
    <property type="entry name" value="GDSL-LIKE LIPASE/ACYLHYDROLASE, PUTATIVE (AFU_ORTHOLOGUE AFUA_2G00820)-RELATED"/>
    <property type="match status" value="1"/>
</dbReference>
<keyword evidence="3" id="KW-0378">Hydrolase</keyword>
<comment type="caution">
    <text evidence="3">The sequence shown here is derived from an EMBL/GenBank/DDBJ whole genome shotgun (WGS) entry which is preliminary data.</text>
</comment>
<evidence type="ECO:0000256" key="1">
    <source>
        <dbReference type="SAM" id="MobiDB-lite"/>
    </source>
</evidence>
<evidence type="ECO:0000259" key="2">
    <source>
        <dbReference type="Pfam" id="PF13472"/>
    </source>
</evidence>
<proteinExistence type="predicted"/>
<dbReference type="CDD" id="cd01832">
    <property type="entry name" value="SGNH_hydrolase_like_1"/>
    <property type="match status" value="1"/>
</dbReference>
<dbReference type="Gene3D" id="3.40.50.1110">
    <property type="entry name" value="SGNH hydrolase"/>
    <property type="match status" value="1"/>
</dbReference>
<organism evidence="3 4">
    <name type="scientific">Pseudonocardia eucalypti</name>
    <dbReference type="NCBI Taxonomy" id="648755"/>
    <lineage>
        <taxon>Bacteria</taxon>
        <taxon>Bacillati</taxon>
        <taxon>Actinomycetota</taxon>
        <taxon>Actinomycetes</taxon>
        <taxon>Pseudonocardiales</taxon>
        <taxon>Pseudonocardiaceae</taxon>
        <taxon>Pseudonocardia</taxon>
    </lineage>
</organism>
<dbReference type="PANTHER" id="PTHR43784:SF2">
    <property type="entry name" value="GDSL-LIKE LIPASE_ACYLHYDROLASE, PUTATIVE (AFU_ORTHOLOGUE AFUA_2G00820)-RELATED"/>
    <property type="match status" value="1"/>
</dbReference>
<dbReference type="Pfam" id="PF13472">
    <property type="entry name" value="Lipase_GDSL_2"/>
    <property type="match status" value="1"/>
</dbReference>
<dbReference type="GO" id="GO:0016787">
    <property type="term" value="F:hydrolase activity"/>
    <property type="evidence" value="ECO:0007669"/>
    <property type="project" value="UniProtKB-KW"/>
</dbReference>
<evidence type="ECO:0000313" key="4">
    <source>
        <dbReference type="Proteomes" id="UP001428817"/>
    </source>
</evidence>
<keyword evidence="4" id="KW-1185">Reference proteome</keyword>
<evidence type="ECO:0000313" key="3">
    <source>
        <dbReference type="EMBL" id="GAA5156645.1"/>
    </source>
</evidence>
<gene>
    <name evidence="3" type="ORF">GCM10023321_32800</name>
</gene>
<dbReference type="SUPFAM" id="SSF52266">
    <property type="entry name" value="SGNH hydrolase"/>
    <property type="match status" value="1"/>
</dbReference>
<feature type="region of interest" description="Disordered" evidence="1">
    <location>
        <begin position="238"/>
        <end position="260"/>
    </location>
</feature>
<dbReference type="InterPro" id="IPR013830">
    <property type="entry name" value="SGNH_hydro"/>
</dbReference>
<reference evidence="4" key="1">
    <citation type="journal article" date="2019" name="Int. J. Syst. Evol. Microbiol.">
        <title>The Global Catalogue of Microorganisms (GCM) 10K type strain sequencing project: providing services to taxonomists for standard genome sequencing and annotation.</title>
        <authorList>
            <consortium name="The Broad Institute Genomics Platform"/>
            <consortium name="The Broad Institute Genome Sequencing Center for Infectious Disease"/>
            <person name="Wu L."/>
            <person name="Ma J."/>
        </authorList>
    </citation>
    <scope>NUCLEOTIDE SEQUENCE [LARGE SCALE GENOMIC DNA]</scope>
    <source>
        <strain evidence="4">JCM 18303</strain>
    </source>
</reference>
<dbReference type="InterPro" id="IPR036514">
    <property type="entry name" value="SGNH_hydro_sf"/>
</dbReference>
<dbReference type="InterPro" id="IPR053140">
    <property type="entry name" value="GDSL_Rv0518-like"/>
</dbReference>